<evidence type="ECO:0000256" key="5">
    <source>
        <dbReference type="ARBA" id="ARBA00022553"/>
    </source>
</evidence>
<dbReference type="Proteomes" id="UP000292298">
    <property type="component" value="Unassembled WGS sequence"/>
</dbReference>
<gene>
    <name evidence="16" type="ORF">EV698_0627</name>
</gene>
<sequence length="538" mass="57741">MDQPDPALIRRRLRAEATTAVAGAGLILVGIAWASRFVPAGLELPLILPTSPVMLGVALQRRWLALIVAGIAHTLAVTYYLDAIPIVAIPTALGLMASAVLGATISRRTNVSLHFEDGRQVIAFLLIGLGVSAFGSALSGAIGTTGLQTGLEKAVLLCWIADGMGMLLIGPAWLLALQRPKGWPLRGIDSLMLLVVTAVTYGIYAGHLDPEFARPLSYAVFPLIMATSYRCGRLTTALAIAGIAAIAISCTALGKGPFAINGLQADVLALHANLAILSLTGLIMAVIRYQKSLADAAMQTHLLRFARANRLDAMSTLAAGMAHELNQPLTSANAYAQSIRRQLKNDTHSADLQPALDGMITSNERAARIVRHFRHYLGDGENHAERFDIRRGVSAAIDLVRPTLNDHRIALDVDLPDRPVEWIGDPVGLEQIVVNLLQNADEALMTRPSDEPRWIHVLVRCQPRRRRLRLLVRDNGPGLDEARLEHLFEPLASGHDSGTGLGLAISRSIAEAHGGWISGRNRVGGGAEFTLELSMAEP</sequence>
<feature type="transmembrane region" description="Helical" evidence="14">
    <location>
        <begin position="20"/>
        <end position="42"/>
    </location>
</feature>
<keyword evidence="11 14" id="KW-1133">Transmembrane helix</keyword>
<evidence type="ECO:0000256" key="1">
    <source>
        <dbReference type="ARBA" id="ARBA00000085"/>
    </source>
</evidence>
<comment type="catalytic activity">
    <reaction evidence="1">
        <text>ATP + protein L-histidine = ADP + protein N-phospho-L-histidine.</text>
        <dbReference type="EC" id="2.7.13.3"/>
    </reaction>
</comment>
<dbReference type="InterPro" id="IPR036890">
    <property type="entry name" value="HATPase_C_sf"/>
</dbReference>
<keyword evidence="12" id="KW-0902">Two-component regulatory system</keyword>
<dbReference type="InterPro" id="IPR003661">
    <property type="entry name" value="HisK_dim/P_dom"/>
</dbReference>
<feature type="transmembrane region" description="Helical" evidence="14">
    <location>
        <begin position="63"/>
        <end position="81"/>
    </location>
</feature>
<evidence type="ECO:0000256" key="2">
    <source>
        <dbReference type="ARBA" id="ARBA00004651"/>
    </source>
</evidence>
<dbReference type="InterPro" id="IPR036097">
    <property type="entry name" value="HisK_dim/P_sf"/>
</dbReference>
<evidence type="ECO:0000256" key="7">
    <source>
        <dbReference type="ARBA" id="ARBA00022692"/>
    </source>
</evidence>
<comment type="caution">
    <text evidence="16">The sequence shown here is derived from an EMBL/GenBank/DDBJ whole genome shotgun (WGS) entry which is preliminary data.</text>
</comment>
<dbReference type="EMBL" id="SHLI01000001">
    <property type="protein sequence ID" value="RZU98381.1"/>
    <property type="molecule type" value="Genomic_DNA"/>
</dbReference>
<keyword evidence="7 14" id="KW-0812">Transmembrane</keyword>
<evidence type="ECO:0000256" key="3">
    <source>
        <dbReference type="ARBA" id="ARBA00012438"/>
    </source>
</evidence>
<reference evidence="16 17" key="1">
    <citation type="submission" date="2019-02" db="EMBL/GenBank/DDBJ databases">
        <title>Genomic Encyclopedia of Type Strains, Phase IV (KMG-IV): sequencing the most valuable type-strain genomes for metagenomic binning, comparative biology and taxonomic classification.</title>
        <authorList>
            <person name="Goeker M."/>
        </authorList>
    </citation>
    <scope>NUCLEOTIDE SEQUENCE [LARGE SCALE GENOMIC DNA]</scope>
    <source>
        <strain evidence="16 17">DSM 21056</strain>
    </source>
</reference>
<evidence type="ECO:0000259" key="15">
    <source>
        <dbReference type="PROSITE" id="PS50109"/>
    </source>
</evidence>
<keyword evidence="10" id="KW-0067">ATP-binding</keyword>
<dbReference type="Pfam" id="PF02518">
    <property type="entry name" value="HATPase_c"/>
    <property type="match status" value="1"/>
</dbReference>
<protein>
    <recommendedName>
        <fullName evidence="3">histidine kinase</fullName>
        <ecNumber evidence="3">2.7.13.3</ecNumber>
    </recommendedName>
</protein>
<keyword evidence="9 16" id="KW-0418">Kinase</keyword>
<evidence type="ECO:0000256" key="4">
    <source>
        <dbReference type="ARBA" id="ARBA00022475"/>
    </source>
</evidence>
<dbReference type="GO" id="GO:0000155">
    <property type="term" value="F:phosphorelay sensor kinase activity"/>
    <property type="evidence" value="ECO:0007669"/>
    <property type="project" value="InterPro"/>
</dbReference>
<name>A0A4Q8CZC6_9GAMM</name>
<comment type="subcellular location">
    <subcellularLocation>
        <location evidence="2">Cell membrane</location>
        <topology evidence="2">Multi-pass membrane protein</topology>
    </subcellularLocation>
</comment>
<keyword evidence="6" id="KW-0808">Transferase</keyword>
<dbReference type="InterPro" id="IPR007895">
    <property type="entry name" value="MASE1"/>
</dbReference>
<dbReference type="InterPro" id="IPR004358">
    <property type="entry name" value="Sig_transdc_His_kin-like_C"/>
</dbReference>
<feature type="transmembrane region" description="Helical" evidence="14">
    <location>
        <begin position="236"/>
        <end position="256"/>
    </location>
</feature>
<dbReference type="Gene3D" id="3.30.565.10">
    <property type="entry name" value="Histidine kinase-like ATPase, C-terminal domain"/>
    <property type="match status" value="1"/>
</dbReference>
<evidence type="ECO:0000256" key="13">
    <source>
        <dbReference type="ARBA" id="ARBA00023136"/>
    </source>
</evidence>
<dbReference type="Pfam" id="PF05231">
    <property type="entry name" value="MASE1"/>
    <property type="match status" value="1"/>
</dbReference>
<keyword evidence="13 14" id="KW-0472">Membrane</keyword>
<dbReference type="Pfam" id="PF00512">
    <property type="entry name" value="HisKA"/>
    <property type="match status" value="1"/>
</dbReference>
<keyword evidence="4" id="KW-1003">Cell membrane</keyword>
<feature type="transmembrane region" description="Helical" evidence="14">
    <location>
        <begin position="268"/>
        <end position="289"/>
    </location>
</feature>
<keyword evidence="5" id="KW-0597">Phosphoprotein</keyword>
<feature type="domain" description="Histidine kinase" evidence="15">
    <location>
        <begin position="320"/>
        <end position="537"/>
    </location>
</feature>
<evidence type="ECO:0000256" key="8">
    <source>
        <dbReference type="ARBA" id="ARBA00022741"/>
    </source>
</evidence>
<dbReference type="PROSITE" id="PS50109">
    <property type="entry name" value="HIS_KIN"/>
    <property type="match status" value="1"/>
</dbReference>
<dbReference type="GO" id="GO:0005524">
    <property type="term" value="F:ATP binding"/>
    <property type="evidence" value="ECO:0007669"/>
    <property type="project" value="UniProtKB-KW"/>
</dbReference>
<dbReference type="CDD" id="cd00075">
    <property type="entry name" value="HATPase"/>
    <property type="match status" value="1"/>
</dbReference>
<proteinExistence type="predicted"/>
<dbReference type="SUPFAM" id="SSF47384">
    <property type="entry name" value="Homodimeric domain of signal transducing histidine kinase"/>
    <property type="match status" value="1"/>
</dbReference>
<dbReference type="RefSeq" id="WP_130502700.1">
    <property type="nucleotide sequence ID" value="NZ_SHLI01000001.1"/>
</dbReference>
<dbReference type="InterPro" id="IPR005467">
    <property type="entry name" value="His_kinase_dom"/>
</dbReference>
<dbReference type="CDD" id="cd00082">
    <property type="entry name" value="HisKA"/>
    <property type="match status" value="1"/>
</dbReference>
<evidence type="ECO:0000313" key="16">
    <source>
        <dbReference type="EMBL" id="RZU98381.1"/>
    </source>
</evidence>
<accession>A0A4Q8CZC6</accession>
<dbReference type="SMART" id="SM00387">
    <property type="entry name" value="HATPase_c"/>
    <property type="match status" value="1"/>
</dbReference>
<dbReference type="OrthoDB" id="1931120at2"/>
<keyword evidence="8" id="KW-0547">Nucleotide-binding</keyword>
<dbReference type="InterPro" id="IPR003594">
    <property type="entry name" value="HATPase_dom"/>
</dbReference>
<dbReference type="AlphaFoldDB" id="A0A4Q8CZC6"/>
<dbReference type="PRINTS" id="PR00344">
    <property type="entry name" value="BCTRLSENSOR"/>
</dbReference>
<evidence type="ECO:0000313" key="17">
    <source>
        <dbReference type="Proteomes" id="UP000292298"/>
    </source>
</evidence>
<organism evidence="16 17">
    <name type="scientific">Spiribacter vilamensis</name>
    <dbReference type="NCBI Taxonomy" id="531306"/>
    <lineage>
        <taxon>Bacteria</taxon>
        <taxon>Pseudomonadati</taxon>
        <taxon>Pseudomonadota</taxon>
        <taxon>Gammaproteobacteria</taxon>
        <taxon>Chromatiales</taxon>
        <taxon>Ectothiorhodospiraceae</taxon>
        <taxon>Spiribacter</taxon>
    </lineage>
</organism>
<feature type="transmembrane region" description="Helical" evidence="14">
    <location>
        <begin position="188"/>
        <end position="206"/>
    </location>
</feature>
<keyword evidence="17" id="KW-1185">Reference proteome</keyword>
<evidence type="ECO:0000256" key="11">
    <source>
        <dbReference type="ARBA" id="ARBA00022989"/>
    </source>
</evidence>
<dbReference type="SMART" id="SM00388">
    <property type="entry name" value="HisKA"/>
    <property type="match status" value="1"/>
</dbReference>
<evidence type="ECO:0000256" key="9">
    <source>
        <dbReference type="ARBA" id="ARBA00022777"/>
    </source>
</evidence>
<dbReference type="GO" id="GO:0005886">
    <property type="term" value="C:plasma membrane"/>
    <property type="evidence" value="ECO:0007669"/>
    <property type="project" value="UniProtKB-SubCell"/>
</dbReference>
<evidence type="ECO:0000256" key="14">
    <source>
        <dbReference type="SAM" id="Phobius"/>
    </source>
</evidence>
<feature type="transmembrane region" description="Helical" evidence="14">
    <location>
        <begin position="121"/>
        <end position="142"/>
    </location>
</feature>
<feature type="transmembrane region" description="Helical" evidence="14">
    <location>
        <begin position="87"/>
        <end position="105"/>
    </location>
</feature>
<evidence type="ECO:0000256" key="6">
    <source>
        <dbReference type="ARBA" id="ARBA00022679"/>
    </source>
</evidence>
<dbReference type="Gene3D" id="1.10.287.130">
    <property type="match status" value="1"/>
</dbReference>
<feature type="transmembrane region" description="Helical" evidence="14">
    <location>
        <begin position="154"/>
        <end position="176"/>
    </location>
</feature>
<dbReference type="PANTHER" id="PTHR43065:SF10">
    <property type="entry name" value="PEROXIDE STRESS-ACTIVATED HISTIDINE KINASE MAK3"/>
    <property type="match status" value="1"/>
</dbReference>
<evidence type="ECO:0000256" key="12">
    <source>
        <dbReference type="ARBA" id="ARBA00023012"/>
    </source>
</evidence>
<dbReference type="EC" id="2.7.13.3" evidence="3"/>
<evidence type="ECO:0000256" key="10">
    <source>
        <dbReference type="ARBA" id="ARBA00022840"/>
    </source>
</evidence>
<dbReference type="PANTHER" id="PTHR43065">
    <property type="entry name" value="SENSOR HISTIDINE KINASE"/>
    <property type="match status" value="1"/>
</dbReference>
<dbReference type="SUPFAM" id="SSF55874">
    <property type="entry name" value="ATPase domain of HSP90 chaperone/DNA topoisomerase II/histidine kinase"/>
    <property type="match status" value="1"/>
</dbReference>